<dbReference type="InterPro" id="IPR036388">
    <property type="entry name" value="WH-like_DNA-bd_sf"/>
</dbReference>
<reference evidence="3 5" key="1">
    <citation type="submission" date="2019-07" db="EMBL/GenBank/DDBJ databases">
        <title>Whole genome shotgun sequence of Cellulomonas hominis NBRC 16055.</title>
        <authorList>
            <person name="Hosoyama A."/>
            <person name="Uohara A."/>
            <person name="Ohji S."/>
            <person name="Ichikawa N."/>
        </authorList>
    </citation>
    <scope>NUCLEOTIDE SEQUENCE [LARGE SCALE GENOMIC DNA]</scope>
    <source>
        <strain evidence="3 5">NBRC 16055</strain>
    </source>
</reference>
<evidence type="ECO:0000259" key="2">
    <source>
        <dbReference type="SMART" id="SM00418"/>
    </source>
</evidence>
<dbReference type="InterPro" id="IPR001845">
    <property type="entry name" value="HTH_ArsR_DNA-bd_dom"/>
</dbReference>
<accession>A0A511FCF4</accession>
<dbReference type="CDD" id="cd00090">
    <property type="entry name" value="HTH_ARSR"/>
    <property type="match status" value="1"/>
</dbReference>
<proteinExistence type="predicted"/>
<organism evidence="3 5">
    <name type="scientific">Cellulomonas hominis</name>
    <dbReference type="NCBI Taxonomy" id="156981"/>
    <lineage>
        <taxon>Bacteria</taxon>
        <taxon>Bacillati</taxon>
        <taxon>Actinomycetota</taxon>
        <taxon>Actinomycetes</taxon>
        <taxon>Micrococcales</taxon>
        <taxon>Cellulomonadaceae</taxon>
        <taxon>Cellulomonas</taxon>
    </lineage>
</organism>
<protein>
    <submittedName>
        <fullName evidence="4">DNA-binding transcriptional ArsR family regulator</fullName>
    </submittedName>
    <submittedName>
        <fullName evidence="3">Transcriptional regulator</fullName>
    </submittedName>
</protein>
<evidence type="ECO:0000313" key="3">
    <source>
        <dbReference type="EMBL" id="GEL46931.1"/>
    </source>
</evidence>
<dbReference type="SUPFAM" id="SSF46785">
    <property type="entry name" value="Winged helix' DNA-binding domain"/>
    <property type="match status" value="1"/>
</dbReference>
<feature type="region of interest" description="Disordered" evidence="1">
    <location>
        <begin position="191"/>
        <end position="213"/>
    </location>
</feature>
<dbReference type="EMBL" id="JACHDN010000001">
    <property type="protein sequence ID" value="MBB5472144.1"/>
    <property type="molecule type" value="Genomic_DNA"/>
</dbReference>
<evidence type="ECO:0000313" key="6">
    <source>
        <dbReference type="Proteomes" id="UP000564629"/>
    </source>
</evidence>
<dbReference type="Proteomes" id="UP000321723">
    <property type="component" value="Unassembled WGS sequence"/>
</dbReference>
<dbReference type="RefSeq" id="WP_168431569.1">
    <property type="nucleotide sequence ID" value="NZ_BJVQ01000026.1"/>
</dbReference>
<dbReference type="Pfam" id="PF12840">
    <property type="entry name" value="HTH_20"/>
    <property type="match status" value="1"/>
</dbReference>
<feature type="domain" description="HTH arsR-type" evidence="2">
    <location>
        <begin position="21"/>
        <end position="97"/>
    </location>
</feature>
<dbReference type="GO" id="GO:0003700">
    <property type="term" value="F:DNA-binding transcription factor activity"/>
    <property type="evidence" value="ECO:0007669"/>
    <property type="project" value="InterPro"/>
</dbReference>
<sequence length="213" mass="23778">MTTDDTPTQAHPDQLRITDPERMRALAHPVRMDLLAYLDDVGEATATECAAHLRQTVANCSFHLRTLAKAGFVEPAEPRGRERPWRAVSRARSFTADPLDPASRRAVLELGEIAARREVERYIDHLRRTDASDAIDPEMVPLTQTSTHGFWATPEEATEVIAVLNSISDRFDGRAEDPARRPPGARLMRLFTAINPDLDHEPTPAAPTQQQED</sequence>
<reference evidence="4 6" key="2">
    <citation type="submission" date="2020-08" db="EMBL/GenBank/DDBJ databases">
        <title>Sequencing the genomes of 1000 actinobacteria strains.</title>
        <authorList>
            <person name="Klenk H.-P."/>
        </authorList>
    </citation>
    <scope>NUCLEOTIDE SEQUENCE [LARGE SCALE GENOMIC DNA]</scope>
    <source>
        <strain evidence="4 6">DSM 9581</strain>
    </source>
</reference>
<dbReference type="InterPro" id="IPR011991">
    <property type="entry name" value="ArsR-like_HTH"/>
</dbReference>
<evidence type="ECO:0000313" key="4">
    <source>
        <dbReference type="EMBL" id="MBB5472144.1"/>
    </source>
</evidence>
<keyword evidence="5" id="KW-1185">Reference proteome</keyword>
<dbReference type="GO" id="GO:0003677">
    <property type="term" value="F:DNA binding"/>
    <property type="evidence" value="ECO:0007669"/>
    <property type="project" value="UniProtKB-KW"/>
</dbReference>
<comment type="caution">
    <text evidence="3">The sequence shown here is derived from an EMBL/GenBank/DDBJ whole genome shotgun (WGS) entry which is preliminary data.</text>
</comment>
<dbReference type="SMART" id="SM00418">
    <property type="entry name" value="HTH_ARSR"/>
    <property type="match status" value="1"/>
</dbReference>
<dbReference type="EMBL" id="BJVQ01000026">
    <property type="protein sequence ID" value="GEL46931.1"/>
    <property type="molecule type" value="Genomic_DNA"/>
</dbReference>
<gene>
    <name evidence="3" type="ORF">CHO01_20470</name>
    <name evidence="4" type="ORF">HNR08_000880</name>
</gene>
<dbReference type="AlphaFoldDB" id="A0A511FCF4"/>
<dbReference type="InterPro" id="IPR036390">
    <property type="entry name" value="WH_DNA-bd_sf"/>
</dbReference>
<keyword evidence="4" id="KW-0238">DNA-binding</keyword>
<dbReference type="Gene3D" id="1.10.10.10">
    <property type="entry name" value="Winged helix-like DNA-binding domain superfamily/Winged helix DNA-binding domain"/>
    <property type="match status" value="1"/>
</dbReference>
<evidence type="ECO:0000313" key="5">
    <source>
        <dbReference type="Proteomes" id="UP000321723"/>
    </source>
</evidence>
<evidence type="ECO:0000256" key="1">
    <source>
        <dbReference type="SAM" id="MobiDB-lite"/>
    </source>
</evidence>
<dbReference type="Proteomes" id="UP000564629">
    <property type="component" value="Unassembled WGS sequence"/>
</dbReference>
<name>A0A511FCF4_9CELL</name>